<evidence type="ECO:0000313" key="2">
    <source>
        <dbReference type="EMBL" id="KAJ8455410.1"/>
    </source>
</evidence>
<protein>
    <submittedName>
        <fullName evidence="2">Uncharacterized protein</fullName>
    </submittedName>
</protein>
<feature type="region of interest" description="Disordered" evidence="1">
    <location>
        <begin position="25"/>
        <end position="48"/>
    </location>
</feature>
<keyword evidence="3" id="KW-1185">Reference proteome</keyword>
<sequence length="203" mass="21757">MRDIFLLGPQHTTKPTMQNARPLLQSSIGRQPIESKPPYKGDEREACENSSVGTYNVVVGAADCIGRARVARTNTNYVDGRAVEPDEPSDVPEDDAEEPEQDVRRSGVRLQETALNGAGAAALASLELNGGGGRKERESEGGESSDATGEHCYLGFYRSEAGPYPLCRPLGTACAYRAKLFSLDSHAAKGAVTRNGGMMLRNQ</sequence>
<feature type="region of interest" description="Disordered" evidence="1">
    <location>
        <begin position="78"/>
        <end position="106"/>
    </location>
</feature>
<evidence type="ECO:0000256" key="1">
    <source>
        <dbReference type="SAM" id="MobiDB-lite"/>
    </source>
</evidence>
<accession>A0AAD7TFP1</accession>
<comment type="caution">
    <text evidence="2">The sequence shown here is derived from an EMBL/GenBank/DDBJ whole genome shotgun (WGS) entry which is preliminary data.</text>
</comment>
<reference evidence="2" key="1">
    <citation type="submission" date="2022-11" db="EMBL/GenBank/DDBJ databases">
        <title>Genome Sequence of Cubamyces cubensis.</title>
        <authorList>
            <person name="Buettner E."/>
        </authorList>
    </citation>
    <scope>NUCLEOTIDE SEQUENCE</scope>
    <source>
        <strain evidence="2">MPL-01</strain>
    </source>
</reference>
<proteinExistence type="predicted"/>
<feature type="compositionally biased region" description="Acidic residues" evidence="1">
    <location>
        <begin position="85"/>
        <end position="100"/>
    </location>
</feature>
<name>A0AAD7TFP1_9APHY</name>
<gene>
    <name evidence="2" type="ORF">ONZ51_g12475</name>
</gene>
<evidence type="ECO:0000313" key="3">
    <source>
        <dbReference type="Proteomes" id="UP001215151"/>
    </source>
</evidence>
<dbReference type="EMBL" id="JAPEVG010000776">
    <property type="protein sequence ID" value="KAJ8455410.1"/>
    <property type="molecule type" value="Genomic_DNA"/>
</dbReference>
<feature type="compositionally biased region" description="Basic and acidic residues" evidence="1">
    <location>
        <begin position="37"/>
        <end position="47"/>
    </location>
</feature>
<dbReference type="AlphaFoldDB" id="A0AAD7TFP1"/>
<organism evidence="2 3">
    <name type="scientific">Trametes cubensis</name>
    <dbReference type="NCBI Taxonomy" id="1111947"/>
    <lineage>
        <taxon>Eukaryota</taxon>
        <taxon>Fungi</taxon>
        <taxon>Dikarya</taxon>
        <taxon>Basidiomycota</taxon>
        <taxon>Agaricomycotina</taxon>
        <taxon>Agaricomycetes</taxon>
        <taxon>Polyporales</taxon>
        <taxon>Polyporaceae</taxon>
        <taxon>Trametes</taxon>
    </lineage>
</organism>
<feature type="region of interest" description="Disordered" evidence="1">
    <location>
        <begin position="127"/>
        <end position="147"/>
    </location>
</feature>
<dbReference type="Proteomes" id="UP001215151">
    <property type="component" value="Unassembled WGS sequence"/>
</dbReference>